<dbReference type="SUPFAM" id="SSF53474">
    <property type="entry name" value="alpha/beta-Hydrolases"/>
    <property type="match status" value="1"/>
</dbReference>
<keyword evidence="2" id="KW-0378">Hydrolase</keyword>
<gene>
    <name evidence="2" type="ORF">FRX31_021154</name>
</gene>
<evidence type="ECO:0000313" key="3">
    <source>
        <dbReference type="Proteomes" id="UP000554482"/>
    </source>
</evidence>
<dbReference type="AlphaFoldDB" id="A0A7J6VXC6"/>
<dbReference type="InterPro" id="IPR029058">
    <property type="entry name" value="AB_hydrolase_fold"/>
</dbReference>
<sequence length="96" mass="10611">MTYSPGGDESLDSLMNGFIKKQLKIIPENITWGGQSDLVFSGLEADFMKPRIKEVDDLLAKGVNVTVYNGQLDVICATKGTEAWFQKLKCQLISLV</sequence>
<keyword evidence="2" id="KW-0121">Carboxypeptidase</keyword>
<dbReference type="OrthoDB" id="1935935at2759"/>
<proteinExistence type="inferred from homology"/>
<dbReference type="InterPro" id="IPR001563">
    <property type="entry name" value="Peptidase_S10"/>
</dbReference>
<keyword evidence="3" id="KW-1185">Reference proteome</keyword>
<dbReference type="Pfam" id="PF00450">
    <property type="entry name" value="Peptidase_S10"/>
    <property type="match status" value="1"/>
</dbReference>
<keyword evidence="2" id="KW-0645">Protease</keyword>
<protein>
    <submittedName>
        <fullName evidence="2">Serine carboxypeptidase-like</fullName>
    </submittedName>
</protein>
<dbReference type="GO" id="GO:0006508">
    <property type="term" value="P:proteolysis"/>
    <property type="evidence" value="ECO:0007669"/>
    <property type="project" value="InterPro"/>
</dbReference>
<evidence type="ECO:0000313" key="2">
    <source>
        <dbReference type="EMBL" id="KAF5189258.1"/>
    </source>
</evidence>
<dbReference type="Gene3D" id="3.40.50.1820">
    <property type="entry name" value="alpha/beta hydrolase"/>
    <property type="match status" value="1"/>
</dbReference>
<dbReference type="EMBL" id="JABWDY010025728">
    <property type="protein sequence ID" value="KAF5189258.1"/>
    <property type="molecule type" value="Genomic_DNA"/>
</dbReference>
<dbReference type="GO" id="GO:0004185">
    <property type="term" value="F:serine-type carboxypeptidase activity"/>
    <property type="evidence" value="ECO:0007669"/>
    <property type="project" value="InterPro"/>
</dbReference>
<organism evidence="2 3">
    <name type="scientific">Thalictrum thalictroides</name>
    <name type="common">Rue-anemone</name>
    <name type="synonym">Anemone thalictroides</name>
    <dbReference type="NCBI Taxonomy" id="46969"/>
    <lineage>
        <taxon>Eukaryota</taxon>
        <taxon>Viridiplantae</taxon>
        <taxon>Streptophyta</taxon>
        <taxon>Embryophyta</taxon>
        <taxon>Tracheophyta</taxon>
        <taxon>Spermatophyta</taxon>
        <taxon>Magnoliopsida</taxon>
        <taxon>Ranunculales</taxon>
        <taxon>Ranunculaceae</taxon>
        <taxon>Thalictroideae</taxon>
        <taxon>Thalictrum</taxon>
    </lineage>
</organism>
<comment type="caution">
    <text evidence="2">The sequence shown here is derived from an EMBL/GenBank/DDBJ whole genome shotgun (WGS) entry which is preliminary data.</text>
</comment>
<accession>A0A7J6VXC6</accession>
<dbReference type="Proteomes" id="UP000554482">
    <property type="component" value="Unassembled WGS sequence"/>
</dbReference>
<name>A0A7J6VXC6_THATH</name>
<comment type="similarity">
    <text evidence="1">Belongs to the peptidase S10 family.</text>
</comment>
<evidence type="ECO:0000256" key="1">
    <source>
        <dbReference type="ARBA" id="ARBA00009431"/>
    </source>
</evidence>
<reference evidence="2 3" key="1">
    <citation type="submission" date="2020-06" db="EMBL/GenBank/DDBJ databases">
        <title>Transcriptomic and genomic resources for Thalictrum thalictroides and T. hernandezii: Facilitating candidate gene discovery in an emerging model plant lineage.</title>
        <authorList>
            <person name="Arias T."/>
            <person name="Riano-Pachon D.M."/>
            <person name="Di Stilio V.S."/>
        </authorList>
    </citation>
    <scope>NUCLEOTIDE SEQUENCE [LARGE SCALE GENOMIC DNA]</scope>
    <source>
        <strain evidence="3">cv. WT478/WT964</strain>
        <tissue evidence="2">Leaves</tissue>
    </source>
</reference>